<organism evidence="1 2">
    <name type="scientific">Anisakis simplex</name>
    <name type="common">Herring worm</name>
    <dbReference type="NCBI Taxonomy" id="6269"/>
    <lineage>
        <taxon>Eukaryota</taxon>
        <taxon>Metazoa</taxon>
        <taxon>Ecdysozoa</taxon>
        <taxon>Nematoda</taxon>
        <taxon>Chromadorea</taxon>
        <taxon>Rhabditida</taxon>
        <taxon>Spirurina</taxon>
        <taxon>Ascaridomorpha</taxon>
        <taxon>Ascaridoidea</taxon>
        <taxon>Anisakidae</taxon>
        <taxon>Anisakis</taxon>
        <taxon>Anisakis simplex complex</taxon>
    </lineage>
</organism>
<evidence type="ECO:0000313" key="2">
    <source>
        <dbReference type="Proteomes" id="UP000267096"/>
    </source>
</evidence>
<proteinExistence type="predicted"/>
<reference evidence="1 2" key="1">
    <citation type="submission" date="2018-11" db="EMBL/GenBank/DDBJ databases">
        <authorList>
            <consortium name="Pathogen Informatics"/>
        </authorList>
    </citation>
    <scope>NUCLEOTIDE SEQUENCE [LARGE SCALE GENOMIC DNA]</scope>
</reference>
<gene>
    <name evidence="1" type="ORF">ASIM_LOCUS8063</name>
</gene>
<sequence>MVPENATVRYEFCSSSNTASQQSSWESDHQDFKNLCGAVEGLGGTETSGQVGIGVLTSGEVVVLDELDRELKPFYRLAVVVKTR</sequence>
<evidence type="ECO:0000313" key="1">
    <source>
        <dbReference type="EMBL" id="VDK30719.1"/>
    </source>
</evidence>
<feature type="non-terminal residue" evidence="1">
    <location>
        <position position="84"/>
    </location>
</feature>
<protein>
    <submittedName>
        <fullName evidence="1">Uncharacterized protein</fullName>
    </submittedName>
</protein>
<dbReference type="AlphaFoldDB" id="A0A3P6P3A3"/>
<dbReference type="Proteomes" id="UP000267096">
    <property type="component" value="Unassembled WGS sequence"/>
</dbReference>
<dbReference type="EMBL" id="UYRR01020922">
    <property type="protein sequence ID" value="VDK30719.1"/>
    <property type="molecule type" value="Genomic_DNA"/>
</dbReference>
<keyword evidence="2" id="KW-1185">Reference proteome</keyword>
<name>A0A3P6P3A3_ANISI</name>
<accession>A0A3P6P3A3</accession>